<evidence type="ECO:0000256" key="4">
    <source>
        <dbReference type="ARBA" id="ARBA00022448"/>
    </source>
</evidence>
<keyword evidence="12" id="KW-0653">Protein transport</keyword>
<evidence type="ECO:0000256" key="6">
    <source>
        <dbReference type="ARBA" id="ARBA00022490"/>
    </source>
</evidence>
<keyword evidence="14" id="KW-0539">Nucleus</keyword>
<evidence type="ECO:0000256" key="8">
    <source>
        <dbReference type="ARBA" id="ARBA00022707"/>
    </source>
</evidence>
<dbReference type="GO" id="GO:0005886">
    <property type="term" value="C:plasma membrane"/>
    <property type="evidence" value="ECO:0007669"/>
    <property type="project" value="UniProtKB-SubCell"/>
</dbReference>
<dbReference type="GO" id="GO:0005509">
    <property type="term" value="F:calcium ion binding"/>
    <property type="evidence" value="ECO:0007669"/>
    <property type="project" value="InterPro"/>
</dbReference>
<keyword evidence="19" id="KW-1185">Reference proteome</keyword>
<evidence type="ECO:0000256" key="2">
    <source>
        <dbReference type="ARBA" id="ARBA00004236"/>
    </source>
</evidence>
<keyword evidence="4" id="KW-0813">Transport</keyword>
<organism evidence="18 19">
    <name type="scientific">Adineta steineri</name>
    <dbReference type="NCBI Taxonomy" id="433720"/>
    <lineage>
        <taxon>Eukaryota</taxon>
        <taxon>Metazoa</taxon>
        <taxon>Spiralia</taxon>
        <taxon>Gnathifera</taxon>
        <taxon>Rotifera</taxon>
        <taxon>Eurotatoria</taxon>
        <taxon>Bdelloidea</taxon>
        <taxon>Adinetida</taxon>
        <taxon>Adinetidae</taxon>
        <taxon>Adineta</taxon>
    </lineage>
</organism>
<dbReference type="OrthoDB" id="191686at2759"/>
<feature type="domain" description="EF-hand" evidence="17">
    <location>
        <begin position="146"/>
        <end position="181"/>
    </location>
</feature>
<comment type="similarity">
    <text evidence="16">Belongs to the calcineurin regulatory subunit family. CHP subfamily.</text>
</comment>
<protein>
    <recommendedName>
        <fullName evidence="17">EF-hand domain-containing protein</fullName>
    </recommendedName>
</protein>
<proteinExistence type="inferred from homology"/>
<keyword evidence="8" id="KW-0519">Myristate</keyword>
<keyword evidence="9" id="KW-0479">Metal-binding</keyword>
<dbReference type="SUPFAM" id="SSF47473">
    <property type="entry name" value="EF-hand"/>
    <property type="match status" value="1"/>
</dbReference>
<evidence type="ECO:0000313" key="18">
    <source>
        <dbReference type="EMBL" id="CAF0784208.1"/>
    </source>
</evidence>
<keyword evidence="6" id="KW-0963">Cytoplasm</keyword>
<dbReference type="AlphaFoldDB" id="A0A813RGS8"/>
<evidence type="ECO:0000259" key="17">
    <source>
        <dbReference type="PROSITE" id="PS50222"/>
    </source>
</evidence>
<comment type="caution">
    <text evidence="18">The sequence shown here is derived from an EMBL/GenBank/DDBJ whole genome shotgun (WGS) entry which is preliminary data.</text>
</comment>
<evidence type="ECO:0000256" key="7">
    <source>
        <dbReference type="ARBA" id="ARBA00022553"/>
    </source>
</evidence>
<dbReference type="PANTHER" id="PTHR46002">
    <property type="entry name" value="EG:114D9.1 PROTEIN-RELATED"/>
    <property type="match status" value="1"/>
</dbReference>
<dbReference type="InterPro" id="IPR011992">
    <property type="entry name" value="EF-hand-dom_pair"/>
</dbReference>
<accession>A0A813RGS8</accession>
<evidence type="ECO:0000313" key="19">
    <source>
        <dbReference type="Proteomes" id="UP000663832"/>
    </source>
</evidence>
<keyword evidence="13" id="KW-0472">Membrane</keyword>
<keyword evidence="10" id="KW-0677">Repeat</keyword>
<evidence type="ECO:0000256" key="9">
    <source>
        <dbReference type="ARBA" id="ARBA00022723"/>
    </source>
</evidence>
<evidence type="ECO:0000256" key="15">
    <source>
        <dbReference type="ARBA" id="ARBA00023288"/>
    </source>
</evidence>
<evidence type="ECO:0000256" key="1">
    <source>
        <dbReference type="ARBA" id="ARBA00004123"/>
    </source>
</evidence>
<evidence type="ECO:0000256" key="3">
    <source>
        <dbReference type="ARBA" id="ARBA00004496"/>
    </source>
</evidence>
<dbReference type="CDD" id="cd00051">
    <property type="entry name" value="EFh"/>
    <property type="match status" value="1"/>
</dbReference>
<dbReference type="EMBL" id="CAJNOM010000011">
    <property type="protein sequence ID" value="CAF0784208.1"/>
    <property type="molecule type" value="Genomic_DNA"/>
</dbReference>
<dbReference type="Pfam" id="PF13499">
    <property type="entry name" value="EF-hand_7"/>
    <property type="match status" value="1"/>
</dbReference>
<dbReference type="GO" id="GO:0015031">
    <property type="term" value="P:protein transport"/>
    <property type="evidence" value="ECO:0007669"/>
    <property type="project" value="UniProtKB-KW"/>
</dbReference>
<keyword evidence="5" id="KW-1003">Cell membrane</keyword>
<dbReference type="PROSITE" id="PS50222">
    <property type="entry name" value="EF_HAND_2"/>
    <property type="match status" value="2"/>
</dbReference>
<dbReference type="GO" id="GO:0005737">
    <property type="term" value="C:cytoplasm"/>
    <property type="evidence" value="ECO:0007669"/>
    <property type="project" value="UniProtKB-SubCell"/>
</dbReference>
<dbReference type="GO" id="GO:0005634">
    <property type="term" value="C:nucleus"/>
    <property type="evidence" value="ECO:0007669"/>
    <property type="project" value="UniProtKB-SubCell"/>
</dbReference>
<evidence type="ECO:0000256" key="14">
    <source>
        <dbReference type="ARBA" id="ARBA00023242"/>
    </source>
</evidence>
<keyword evidence="7" id="KW-0597">Phosphoprotein</keyword>
<feature type="domain" description="EF-hand" evidence="17">
    <location>
        <begin position="105"/>
        <end position="140"/>
    </location>
</feature>
<dbReference type="Gene3D" id="1.10.238.10">
    <property type="entry name" value="EF-hand"/>
    <property type="match status" value="1"/>
</dbReference>
<sequence>MGSKHSILLSQEEIRSICEETDFTPKQLQRLYIRFQELEKRNPPHGYLTREDLLDIREVALNPLGERLVDVIMQDYGDVNKLNFQQFANVFARFRRGKTLTNLNIKEKKLLFLFSIYDRNHDSKIDRNELVEILKMMVGGNIHEDQIATIADHTIGELDADGDLTITFKEFCDTISKIDVDEKMSMKFLN</sequence>
<evidence type="ECO:0000256" key="16">
    <source>
        <dbReference type="ARBA" id="ARBA00038164"/>
    </source>
</evidence>
<evidence type="ECO:0000256" key="12">
    <source>
        <dbReference type="ARBA" id="ARBA00022927"/>
    </source>
</evidence>
<dbReference type="InterPro" id="IPR002048">
    <property type="entry name" value="EF_hand_dom"/>
</dbReference>
<evidence type="ECO:0000256" key="13">
    <source>
        <dbReference type="ARBA" id="ARBA00023136"/>
    </source>
</evidence>
<reference evidence="18" key="1">
    <citation type="submission" date="2021-02" db="EMBL/GenBank/DDBJ databases">
        <authorList>
            <person name="Nowell W R."/>
        </authorList>
    </citation>
    <scope>NUCLEOTIDE SEQUENCE</scope>
</reference>
<evidence type="ECO:0000256" key="10">
    <source>
        <dbReference type="ARBA" id="ARBA00022737"/>
    </source>
</evidence>
<evidence type="ECO:0000256" key="11">
    <source>
        <dbReference type="ARBA" id="ARBA00022837"/>
    </source>
</evidence>
<dbReference type="InterPro" id="IPR051875">
    <property type="entry name" value="Calcineurin_B_homologous"/>
</dbReference>
<keyword evidence="15" id="KW-0449">Lipoprotein</keyword>
<dbReference type="SMART" id="SM00054">
    <property type="entry name" value="EFh"/>
    <property type="match status" value="2"/>
</dbReference>
<keyword evidence="11" id="KW-0106">Calcium</keyword>
<evidence type="ECO:0000256" key="5">
    <source>
        <dbReference type="ARBA" id="ARBA00022475"/>
    </source>
</evidence>
<dbReference type="Proteomes" id="UP000663832">
    <property type="component" value="Unassembled WGS sequence"/>
</dbReference>
<gene>
    <name evidence="18" type="ORF">QVE165_LOCUS3337</name>
</gene>
<comment type="subcellular location">
    <subcellularLocation>
        <location evidence="2">Cell membrane</location>
    </subcellularLocation>
    <subcellularLocation>
        <location evidence="3">Cytoplasm</location>
    </subcellularLocation>
    <subcellularLocation>
        <location evidence="1">Nucleus</location>
    </subcellularLocation>
</comment>
<name>A0A813RGS8_9BILA</name>